<dbReference type="GO" id="GO:0046294">
    <property type="term" value="P:formaldehyde catabolic process"/>
    <property type="evidence" value="ECO:0007669"/>
    <property type="project" value="TreeGrafter"/>
</dbReference>
<dbReference type="InterPro" id="IPR020843">
    <property type="entry name" value="ER"/>
</dbReference>
<dbReference type="SMART" id="SM00829">
    <property type="entry name" value="PKS_ER"/>
    <property type="match status" value="1"/>
</dbReference>
<dbReference type="AlphaFoldDB" id="A0A0B5A1W3"/>
<name>A0A0B5A1W3_9ACTN</name>
<keyword evidence="5 10" id="KW-0862">Zinc</keyword>
<proteinExistence type="inferred from homology"/>
<evidence type="ECO:0000256" key="8">
    <source>
        <dbReference type="ARBA" id="ARBA00049164"/>
    </source>
</evidence>
<evidence type="ECO:0000256" key="10">
    <source>
        <dbReference type="RuleBase" id="RU361277"/>
    </source>
</evidence>
<evidence type="ECO:0000256" key="3">
    <source>
        <dbReference type="ARBA" id="ARBA00013190"/>
    </source>
</evidence>
<dbReference type="InterPro" id="IPR002328">
    <property type="entry name" value="ADH_Zn_CS"/>
</dbReference>
<dbReference type="PANTHER" id="PTHR43880">
    <property type="entry name" value="ALCOHOL DEHYDROGENASE"/>
    <property type="match status" value="1"/>
</dbReference>
<evidence type="ECO:0000256" key="9">
    <source>
        <dbReference type="ARBA" id="ARBA00049243"/>
    </source>
</evidence>
<dbReference type="Gene3D" id="3.40.50.720">
    <property type="entry name" value="NAD(P)-binding Rossmann-like Domain"/>
    <property type="match status" value="1"/>
</dbReference>
<dbReference type="CDD" id="cd08279">
    <property type="entry name" value="Zn_ADH_class_III"/>
    <property type="match status" value="1"/>
</dbReference>
<dbReference type="PROSITE" id="PS00059">
    <property type="entry name" value="ADH_ZINC"/>
    <property type="match status" value="1"/>
</dbReference>
<keyword evidence="6" id="KW-0560">Oxidoreductase</keyword>
<dbReference type="NCBIfam" id="TIGR03989">
    <property type="entry name" value="Rxyl_3153"/>
    <property type="match status" value="1"/>
</dbReference>
<dbReference type="Pfam" id="PF08240">
    <property type="entry name" value="ADH_N"/>
    <property type="match status" value="1"/>
</dbReference>
<evidence type="ECO:0000313" key="12">
    <source>
        <dbReference type="EMBL" id="AJD81698.1"/>
    </source>
</evidence>
<feature type="domain" description="Enoyl reductase (ER)" evidence="11">
    <location>
        <begin position="10"/>
        <end position="366"/>
    </location>
</feature>
<dbReference type="EC" id="1.1.1.1" evidence="3"/>
<dbReference type="EMBL" id="KP202082">
    <property type="protein sequence ID" value="AJD81698.1"/>
    <property type="molecule type" value="Genomic_DNA"/>
</dbReference>
<dbReference type="PANTHER" id="PTHR43880:SF12">
    <property type="entry name" value="ALCOHOL DEHYDROGENASE CLASS-3"/>
    <property type="match status" value="1"/>
</dbReference>
<evidence type="ECO:0000256" key="1">
    <source>
        <dbReference type="ARBA" id="ARBA00001947"/>
    </source>
</evidence>
<evidence type="ECO:0000256" key="7">
    <source>
        <dbReference type="ARBA" id="ARBA00023027"/>
    </source>
</evidence>
<dbReference type="SUPFAM" id="SSF50129">
    <property type="entry name" value="GroES-like"/>
    <property type="match status" value="2"/>
</dbReference>
<dbReference type="InterPro" id="IPR023921">
    <property type="entry name" value="ADH_Zn_actinomycetes"/>
</dbReference>
<keyword evidence="4 10" id="KW-0479">Metal-binding</keyword>
<dbReference type="GO" id="GO:0008270">
    <property type="term" value="F:zinc ion binding"/>
    <property type="evidence" value="ECO:0007669"/>
    <property type="project" value="InterPro"/>
</dbReference>
<comment type="catalytic activity">
    <reaction evidence="8">
        <text>a secondary alcohol + NAD(+) = a ketone + NADH + H(+)</text>
        <dbReference type="Rhea" id="RHEA:10740"/>
        <dbReference type="ChEBI" id="CHEBI:15378"/>
        <dbReference type="ChEBI" id="CHEBI:17087"/>
        <dbReference type="ChEBI" id="CHEBI:35681"/>
        <dbReference type="ChEBI" id="CHEBI:57540"/>
        <dbReference type="ChEBI" id="CHEBI:57945"/>
        <dbReference type="EC" id="1.1.1.1"/>
    </reaction>
</comment>
<dbReference type="Gene3D" id="3.90.180.10">
    <property type="entry name" value="Medium-chain alcohol dehydrogenases, catalytic domain"/>
    <property type="match status" value="1"/>
</dbReference>
<evidence type="ECO:0000259" key="11">
    <source>
        <dbReference type="SMART" id="SM00829"/>
    </source>
</evidence>
<evidence type="ECO:0000256" key="5">
    <source>
        <dbReference type="ARBA" id="ARBA00022833"/>
    </source>
</evidence>
<dbReference type="GO" id="GO:0004022">
    <property type="term" value="F:alcohol dehydrogenase (NAD+) activity"/>
    <property type="evidence" value="ECO:0007669"/>
    <property type="project" value="UniProtKB-EC"/>
</dbReference>
<keyword evidence="7" id="KW-0520">NAD</keyword>
<organism evidence="12">
    <name type="scientific">Dietzia maris</name>
    <dbReference type="NCBI Taxonomy" id="37915"/>
    <lineage>
        <taxon>Bacteria</taxon>
        <taxon>Bacillati</taxon>
        <taxon>Actinomycetota</taxon>
        <taxon>Actinomycetes</taxon>
        <taxon>Mycobacteriales</taxon>
        <taxon>Dietziaceae</taxon>
        <taxon>Dietzia</taxon>
    </lineage>
</organism>
<sequence>MKTKAAVLFDTHKPFEIIELDLDDPGPGEVLIKYTAAGLCHSDLHLSDGSLPPRFPIVGGHEGAGIIEAVGEGVTKVKPGDHVVCSFIPNCGVCRYCSTGRQSLCDMGATILDGHMPDGTFRFHSGGQDFGAMCMLGTFSERSVISQHSVVKVDDWLPLDKAVLVGCGVPSGWGTSVYAGGVRQGDTVVIYGIGGLGINAVQGAVHSGARHVVVVDPVQFKRDEALKFGATHAFASAAEAHAEVEKLTWGQMADQALILVGTVEEQVVSDAFDVIGKGGRVVITGLGNMTDKTVQVSGTMMALFGKTITGTLFGSANPQYDIVKLLRLYDEGKLKLDELITTTYTLDQVNDGYRDLQDGKIMRGVIIHDT</sequence>
<dbReference type="SUPFAM" id="SSF51735">
    <property type="entry name" value="NAD(P)-binding Rossmann-fold domains"/>
    <property type="match status" value="1"/>
</dbReference>
<dbReference type="InterPro" id="IPR036291">
    <property type="entry name" value="NAD(P)-bd_dom_sf"/>
</dbReference>
<evidence type="ECO:0000256" key="4">
    <source>
        <dbReference type="ARBA" id="ARBA00022723"/>
    </source>
</evidence>
<evidence type="ECO:0000256" key="2">
    <source>
        <dbReference type="ARBA" id="ARBA00008072"/>
    </source>
</evidence>
<dbReference type="Pfam" id="PF00107">
    <property type="entry name" value="ADH_zinc_N"/>
    <property type="match status" value="1"/>
</dbReference>
<comment type="catalytic activity">
    <reaction evidence="9">
        <text>a primary alcohol + NAD(+) = an aldehyde + NADH + H(+)</text>
        <dbReference type="Rhea" id="RHEA:10736"/>
        <dbReference type="ChEBI" id="CHEBI:15378"/>
        <dbReference type="ChEBI" id="CHEBI:15734"/>
        <dbReference type="ChEBI" id="CHEBI:17478"/>
        <dbReference type="ChEBI" id="CHEBI:57540"/>
        <dbReference type="ChEBI" id="CHEBI:57945"/>
        <dbReference type="EC" id="1.1.1.1"/>
    </reaction>
</comment>
<protein>
    <recommendedName>
        <fullName evidence="3">alcohol dehydrogenase</fullName>
        <ecNumber evidence="3">1.1.1.1</ecNumber>
    </recommendedName>
</protein>
<dbReference type="InterPro" id="IPR011032">
    <property type="entry name" value="GroES-like_sf"/>
</dbReference>
<dbReference type="InterPro" id="IPR013154">
    <property type="entry name" value="ADH-like_N"/>
</dbReference>
<accession>A0A0B5A1W3</accession>
<comment type="similarity">
    <text evidence="2 10">Belongs to the zinc-containing alcohol dehydrogenase family.</text>
</comment>
<dbReference type="InterPro" id="IPR013149">
    <property type="entry name" value="ADH-like_C"/>
</dbReference>
<dbReference type="GO" id="GO:0005829">
    <property type="term" value="C:cytosol"/>
    <property type="evidence" value="ECO:0007669"/>
    <property type="project" value="TreeGrafter"/>
</dbReference>
<comment type="cofactor">
    <cofactor evidence="1 10">
        <name>Zn(2+)</name>
        <dbReference type="ChEBI" id="CHEBI:29105"/>
    </cofactor>
</comment>
<reference evidence="12" key="1">
    <citation type="journal article" date="2014" name="Front. Microbiol.">
        <title>Oil degradation and biosurfactant production by the deep sea bacterium Dietzia maris As-13-3.</title>
        <authorList>
            <person name="Wang W."/>
            <person name="Cai B."/>
            <person name="Shao Z."/>
        </authorList>
    </citation>
    <scope>NUCLEOTIDE SEQUENCE</scope>
    <source>
        <strain evidence="12">As-13-3</strain>
    </source>
</reference>
<evidence type="ECO:0000256" key="6">
    <source>
        <dbReference type="ARBA" id="ARBA00023002"/>
    </source>
</evidence>
<dbReference type="GO" id="GO:0051903">
    <property type="term" value="F:S-(hydroxymethyl)glutathione dehydrogenase [NAD(P)+] activity"/>
    <property type="evidence" value="ECO:0007669"/>
    <property type="project" value="TreeGrafter"/>
</dbReference>